<accession>A0AAX6DKI1</accession>
<evidence type="ECO:0000313" key="3">
    <source>
        <dbReference type="Proteomes" id="UP001140949"/>
    </source>
</evidence>
<evidence type="ECO:0000256" key="1">
    <source>
        <dbReference type="SAM" id="MobiDB-lite"/>
    </source>
</evidence>
<name>A0AAX6DKI1_IRIPA</name>
<dbReference type="EMBL" id="JANAVB010043827">
    <property type="protein sequence ID" value="KAJ6792264.1"/>
    <property type="molecule type" value="Genomic_DNA"/>
</dbReference>
<feature type="compositionally biased region" description="Low complexity" evidence="1">
    <location>
        <begin position="59"/>
        <end position="69"/>
    </location>
</feature>
<organism evidence="2 3">
    <name type="scientific">Iris pallida</name>
    <name type="common">Sweet iris</name>
    <dbReference type="NCBI Taxonomy" id="29817"/>
    <lineage>
        <taxon>Eukaryota</taxon>
        <taxon>Viridiplantae</taxon>
        <taxon>Streptophyta</taxon>
        <taxon>Embryophyta</taxon>
        <taxon>Tracheophyta</taxon>
        <taxon>Spermatophyta</taxon>
        <taxon>Magnoliopsida</taxon>
        <taxon>Liliopsida</taxon>
        <taxon>Asparagales</taxon>
        <taxon>Iridaceae</taxon>
        <taxon>Iridoideae</taxon>
        <taxon>Irideae</taxon>
        <taxon>Iris</taxon>
    </lineage>
</organism>
<keyword evidence="3" id="KW-1185">Reference proteome</keyword>
<sequence length="187" mass="20179">MISRTTGTPSSRRSCSGLLPRRRNQTNSSSSSSSSRESAALLPIHAASPFLSAGRLQKPAAPSAAAASPEQPVPDQLRRRNEQSCSSSEISYGNKEQQQQQLDQYDHMGFNDQSYITTLYGSAAAAAGGAGQAWGSSELAPLEYDYEEIKQLITNPSDSNYIINSSSNTFVDDPTARNAARGKMMYF</sequence>
<feature type="region of interest" description="Disordered" evidence="1">
    <location>
        <begin position="53"/>
        <end position="101"/>
    </location>
</feature>
<reference evidence="2" key="2">
    <citation type="submission" date="2023-04" db="EMBL/GenBank/DDBJ databases">
        <authorList>
            <person name="Bruccoleri R.E."/>
            <person name="Oakeley E.J."/>
            <person name="Faust A.-M."/>
            <person name="Dessus-Babus S."/>
            <person name="Altorfer M."/>
            <person name="Burckhardt D."/>
            <person name="Oertli M."/>
            <person name="Naumann U."/>
            <person name="Petersen F."/>
            <person name="Wong J."/>
        </authorList>
    </citation>
    <scope>NUCLEOTIDE SEQUENCE</scope>
    <source>
        <strain evidence="2">GSM-AAB239-AS_SAM_17_03QT</strain>
        <tissue evidence="2">Leaf</tissue>
    </source>
</reference>
<gene>
    <name evidence="2" type="ORF">M6B38_240360</name>
</gene>
<evidence type="ECO:0000313" key="2">
    <source>
        <dbReference type="EMBL" id="KAJ6792264.1"/>
    </source>
</evidence>
<feature type="region of interest" description="Disordered" evidence="1">
    <location>
        <begin position="1"/>
        <end position="40"/>
    </location>
</feature>
<protein>
    <submittedName>
        <fullName evidence="2">Transcription factor MYB36-like</fullName>
    </submittedName>
</protein>
<dbReference type="Proteomes" id="UP001140949">
    <property type="component" value="Unassembled WGS sequence"/>
</dbReference>
<feature type="compositionally biased region" description="Low complexity" evidence="1">
    <location>
        <begin position="1"/>
        <end position="16"/>
    </location>
</feature>
<feature type="compositionally biased region" description="Polar residues" evidence="1">
    <location>
        <begin position="83"/>
        <end position="96"/>
    </location>
</feature>
<proteinExistence type="predicted"/>
<reference evidence="2" key="1">
    <citation type="journal article" date="2023" name="GigaByte">
        <title>Genome assembly of the bearded iris, Iris pallida Lam.</title>
        <authorList>
            <person name="Bruccoleri R.E."/>
            <person name="Oakeley E.J."/>
            <person name="Faust A.M.E."/>
            <person name="Altorfer M."/>
            <person name="Dessus-Babus S."/>
            <person name="Burckhardt D."/>
            <person name="Oertli M."/>
            <person name="Naumann U."/>
            <person name="Petersen F."/>
            <person name="Wong J."/>
        </authorList>
    </citation>
    <scope>NUCLEOTIDE SEQUENCE</scope>
    <source>
        <strain evidence="2">GSM-AAB239-AS_SAM_17_03QT</strain>
    </source>
</reference>
<dbReference type="AlphaFoldDB" id="A0AAX6DKI1"/>
<comment type="caution">
    <text evidence="2">The sequence shown here is derived from an EMBL/GenBank/DDBJ whole genome shotgun (WGS) entry which is preliminary data.</text>
</comment>